<keyword evidence="2" id="KW-1185">Reference proteome</keyword>
<name>A0ABN3MEB9_9ACTN</name>
<dbReference type="InterPro" id="IPR021719">
    <property type="entry name" value="Prot_inh_I78"/>
</dbReference>
<accession>A0ABN3MEB9</accession>
<organism evidence="1 2">
    <name type="scientific">Streptomyces thermolineatus</name>
    <dbReference type="NCBI Taxonomy" id="44033"/>
    <lineage>
        <taxon>Bacteria</taxon>
        <taxon>Bacillati</taxon>
        <taxon>Actinomycetota</taxon>
        <taxon>Actinomycetes</taxon>
        <taxon>Kitasatosporales</taxon>
        <taxon>Streptomycetaceae</taxon>
        <taxon>Streptomyces</taxon>
    </lineage>
</organism>
<evidence type="ECO:0000313" key="2">
    <source>
        <dbReference type="Proteomes" id="UP001501358"/>
    </source>
</evidence>
<dbReference type="Proteomes" id="UP001501358">
    <property type="component" value="Unassembled WGS sequence"/>
</dbReference>
<dbReference type="EMBL" id="BAAATA010000025">
    <property type="protein sequence ID" value="GAA2498631.1"/>
    <property type="molecule type" value="Genomic_DNA"/>
</dbReference>
<dbReference type="Pfam" id="PF11720">
    <property type="entry name" value="Inhibitor_I78"/>
    <property type="match status" value="1"/>
</dbReference>
<evidence type="ECO:0000313" key="1">
    <source>
        <dbReference type="EMBL" id="GAA2498631.1"/>
    </source>
</evidence>
<gene>
    <name evidence="1" type="ORF">GCM10010406_38960</name>
</gene>
<dbReference type="Gene3D" id="3.30.10.10">
    <property type="entry name" value="Trypsin Inhibitor V, subunit A"/>
    <property type="match status" value="1"/>
</dbReference>
<comment type="caution">
    <text evidence="1">The sequence shown here is derived from an EMBL/GenBank/DDBJ whole genome shotgun (WGS) entry which is preliminary data.</text>
</comment>
<reference evidence="1 2" key="1">
    <citation type="journal article" date="2019" name="Int. J. Syst. Evol. Microbiol.">
        <title>The Global Catalogue of Microorganisms (GCM) 10K type strain sequencing project: providing services to taxonomists for standard genome sequencing and annotation.</title>
        <authorList>
            <consortium name="The Broad Institute Genomics Platform"/>
            <consortium name="The Broad Institute Genome Sequencing Center for Infectious Disease"/>
            <person name="Wu L."/>
            <person name="Ma J."/>
        </authorList>
    </citation>
    <scope>NUCLEOTIDE SEQUENCE [LARGE SCALE GENOMIC DNA]</scope>
    <source>
        <strain evidence="1 2">JCM 6307</strain>
    </source>
</reference>
<dbReference type="RefSeq" id="WP_344384471.1">
    <property type="nucleotide sequence ID" value="NZ_BAAATA010000025.1"/>
</dbReference>
<sequence>MAHIPNSGTPNDDPGGYVGLAADTAEERARGKGWTTVRRLAPGAIITMEYREGRLNLTVEEDGTVSRCWKG</sequence>
<proteinExistence type="predicted"/>
<protein>
    <submittedName>
        <fullName evidence="1">I78 family peptidase inhibitor</fullName>
    </submittedName>
</protein>